<dbReference type="CDD" id="cd21157">
    <property type="entry name" value="PUA_G5K"/>
    <property type="match status" value="1"/>
</dbReference>
<evidence type="ECO:0000256" key="8">
    <source>
        <dbReference type="HAMAP-Rule" id="MF_00456"/>
    </source>
</evidence>
<name>A0ABX7BXQ5_9HYPH</name>
<keyword evidence="6 8" id="KW-0418">Kinase</keyword>
<gene>
    <name evidence="8" type="primary">proB</name>
    <name evidence="10" type="ORF">JI749_03590</name>
</gene>
<dbReference type="PANTHER" id="PTHR43654">
    <property type="entry name" value="GLUTAMATE 5-KINASE"/>
    <property type="match status" value="1"/>
</dbReference>
<dbReference type="InterPro" id="IPR001048">
    <property type="entry name" value="Asp/Glu/Uridylate_kinase"/>
</dbReference>
<dbReference type="Proteomes" id="UP000595460">
    <property type="component" value="Chromosome"/>
</dbReference>
<dbReference type="PRINTS" id="PR00474">
    <property type="entry name" value="GLU5KINASE"/>
</dbReference>
<keyword evidence="1 8" id="KW-0963">Cytoplasm</keyword>
<comment type="caution">
    <text evidence="8">Lacks conserved residue(s) required for the propagation of feature annotation.</text>
</comment>
<dbReference type="PROSITE" id="PS50890">
    <property type="entry name" value="PUA"/>
    <property type="match status" value="1"/>
</dbReference>
<organism evidence="10 11">
    <name type="scientific">Devosia oryziradicis</name>
    <dbReference type="NCBI Taxonomy" id="2801335"/>
    <lineage>
        <taxon>Bacteria</taxon>
        <taxon>Pseudomonadati</taxon>
        <taxon>Pseudomonadota</taxon>
        <taxon>Alphaproteobacteria</taxon>
        <taxon>Hyphomicrobiales</taxon>
        <taxon>Devosiaceae</taxon>
        <taxon>Devosia</taxon>
    </lineage>
</organism>
<evidence type="ECO:0000313" key="10">
    <source>
        <dbReference type="EMBL" id="QQR36727.1"/>
    </source>
</evidence>
<evidence type="ECO:0000256" key="5">
    <source>
        <dbReference type="ARBA" id="ARBA00022741"/>
    </source>
</evidence>
<dbReference type="CDD" id="cd04242">
    <property type="entry name" value="AAK_G5K_ProB"/>
    <property type="match status" value="1"/>
</dbReference>
<feature type="binding site" evidence="8">
    <location>
        <position position="15"/>
    </location>
    <ligand>
        <name>ATP</name>
        <dbReference type="ChEBI" id="CHEBI:30616"/>
    </ligand>
</feature>
<feature type="binding site" evidence="8">
    <location>
        <position position="142"/>
    </location>
    <ligand>
        <name>substrate</name>
    </ligand>
</feature>
<comment type="catalytic activity">
    <reaction evidence="8">
        <text>L-glutamate + ATP = L-glutamyl 5-phosphate + ADP</text>
        <dbReference type="Rhea" id="RHEA:14877"/>
        <dbReference type="ChEBI" id="CHEBI:29985"/>
        <dbReference type="ChEBI" id="CHEBI:30616"/>
        <dbReference type="ChEBI" id="CHEBI:58274"/>
        <dbReference type="ChEBI" id="CHEBI:456216"/>
        <dbReference type="EC" id="2.7.2.11"/>
    </reaction>
</comment>
<dbReference type="InterPro" id="IPR001057">
    <property type="entry name" value="Glu/AcGlu_kinase"/>
</dbReference>
<dbReference type="SUPFAM" id="SSF53633">
    <property type="entry name" value="Carbamate kinase-like"/>
    <property type="match status" value="1"/>
</dbReference>
<evidence type="ECO:0000256" key="4">
    <source>
        <dbReference type="ARBA" id="ARBA00022679"/>
    </source>
</evidence>
<dbReference type="EMBL" id="CP068047">
    <property type="protein sequence ID" value="QQR36727.1"/>
    <property type="molecule type" value="Genomic_DNA"/>
</dbReference>
<dbReference type="Pfam" id="PF01472">
    <property type="entry name" value="PUA"/>
    <property type="match status" value="1"/>
</dbReference>
<accession>A0ABX7BXQ5</accession>
<feature type="binding site" evidence="8">
    <location>
        <begin position="174"/>
        <end position="175"/>
    </location>
    <ligand>
        <name>ATP</name>
        <dbReference type="ChEBI" id="CHEBI:30616"/>
    </ligand>
</feature>
<dbReference type="HAMAP" id="MF_00456">
    <property type="entry name" value="ProB"/>
    <property type="match status" value="1"/>
</dbReference>
<keyword evidence="7 8" id="KW-0067">ATP-binding</keyword>
<dbReference type="InterPro" id="IPR036974">
    <property type="entry name" value="PUA_sf"/>
</dbReference>
<dbReference type="GO" id="GO:0004349">
    <property type="term" value="F:glutamate 5-kinase activity"/>
    <property type="evidence" value="ECO:0007669"/>
    <property type="project" value="UniProtKB-EC"/>
</dbReference>
<keyword evidence="3 8" id="KW-0641">Proline biosynthesis</keyword>
<keyword evidence="5 8" id="KW-0547">Nucleotide-binding</keyword>
<evidence type="ECO:0000256" key="6">
    <source>
        <dbReference type="ARBA" id="ARBA00022777"/>
    </source>
</evidence>
<dbReference type="PIRSF" id="PIRSF000729">
    <property type="entry name" value="GK"/>
    <property type="match status" value="1"/>
</dbReference>
<dbReference type="InterPro" id="IPR041739">
    <property type="entry name" value="G5K_ProB"/>
</dbReference>
<keyword evidence="2 8" id="KW-0028">Amino-acid biosynthesis</keyword>
<evidence type="ECO:0000256" key="3">
    <source>
        <dbReference type="ARBA" id="ARBA00022650"/>
    </source>
</evidence>
<evidence type="ECO:0000313" key="11">
    <source>
        <dbReference type="Proteomes" id="UP000595460"/>
    </source>
</evidence>
<keyword evidence="4 8" id="KW-0808">Transferase</keyword>
<dbReference type="InterPro" id="IPR005715">
    <property type="entry name" value="Glu_5kinase/COase_Synthase"/>
</dbReference>
<reference evidence="10 11" key="1">
    <citation type="submission" date="2021-01" db="EMBL/GenBank/DDBJ databases">
        <title>Genome seq and assembly of Devosia sp. G19.</title>
        <authorList>
            <person name="Chhetri G."/>
        </authorList>
    </citation>
    <scope>NUCLEOTIDE SEQUENCE [LARGE SCALE GENOMIC DNA]</scope>
    <source>
        <strain evidence="10 11">G19</strain>
    </source>
</reference>
<comment type="function">
    <text evidence="8">Catalyzes the transfer of a phosphate group to glutamate to form L-glutamate 5-phosphate.</text>
</comment>
<evidence type="ECO:0000256" key="2">
    <source>
        <dbReference type="ARBA" id="ARBA00022605"/>
    </source>
</evidence>
<evidence type="ECO:0000259" key="9">
    <source>
        <dbReference type="SMART" id="SM00359"/>
    </source>
</evidence>
<dbReference type="RefSeq" id="WP_201659150.1">
    <property type="nucleotide sequence ID" value="NZ_CP068047.1"/>
</dbReference>
<proteinExistence type="inferred from homology"/>
<comment type="subcellular location">
    <subcellularLocation>
        <location evidence="8">Cytoplasm</location>
    </subcellularLocation>
</comment>
<dbReference type="InterPro" id="IPR036393">
    <property type="entry name" value="AceGlu_kinase-like_sf"/>
</dbReference>
<dbReference type="NCBIfam" id="TIGR01027">
    <property type="entry name" value="proB"/>
    <property type="match status" value="1"/>
</dbReference>
<dbReference type="InterPro" id="IPR011529">
    <property type="entry name" value="Glu_5kinase"/>
</dbReference>
<dbReference type="PANTHER" id="PTHR43654:SF1">
    <property type="entry name" value="ISOPENTENYL PHOSPHATE KINASE"/>
    <property type="match status" value="1"/>
</dbReference>
<keyword evidence="11" id="KW-1185">Reference proteome</keyword>
<dbReference type="SUPFAM" id="SSF88697">
    <property type="entry name" value="PUA domain-like"/>
    <property type="match status" value="1"/>
</dbReference>
<dbReference type="Pfam" id="PF00696">
    <property type="entry name" value="AA_kinase"/>
    <property type="match status" value="1"/>
</dbReference>
<evidence type="ECO:0000256" key="7">
    <source>
        <dbReference type="ARBA" id="ARBA00022840"/>
    </source>
</evidence>
<feature type="binding site" evidence="8">
    <location>
        <position position="154"/>
    </location>
    <ligand>
        <name>substrate</name>
    </ligand>
</feature>
<sequence length="381" mass="39522">MSANALAPYRRLTIKIGSALLVDKAGKLRGQWLADLASDIAAIKSAGSDVVIVSSGAIALGRGLLGLSAVTLTLEQSQAAASAGQIALSQAWAEALGRHQIVTGQILITPNITEERRYYLNARTTIQTLLGLGAIPIINENDSVATAEIRYGDNDRLSARVATMIEADCLVLLSDVDGLYTAPPAKDPDAEHLPVVKAITAGIEAMAGGAASHLSRGGMTTKVEAGKIATLAGTAMIIAKGTEAHPLRSLTEGGRHTLFLPAQSRAQARKRWIMGTLAVAGTIQVDAGAARALLTGKSLLPIGVTKVTGDFERGDAIAVVNPDGVEIARALVGLDSDEARLVMGKRSDAVIELLGTGNRAALVHRDNMVLVGAKEDANELS</sequence>
<evidence type="ECO:0000256" key="1">
    <source>
        <dbReference type="ARBA" id="ARBA00022490"/>
    </source>
</evidence>
<dbReference type="EC" id="2.7.2.11" evidence="8"/>
<feature type="domain" description="PUA" evidence="9">
    <location>
        <begin position="281"/>
        <end position="363"/>
    </location>
</feature>
<comment type="similarity">
    <text evidence="8">Belongs to the glutamate 5-kinase family.</text>
</comment>
<dbReference type="PROSITE" id="PS00902">
    <property type="entry name" value="GLUTAMATE_5_KINASE"/>
    <property type="match status" value="1"/>
</dbReference>
<dbReference type="InterPro" id="IPR019797">
    <property type="entry name" value="Glutamate_5-kinase_CS"/>
</dbReference>
<dbReference type="Gene3D" id="2.30.130.10">
    <property type="entry name" value="PUA domain"/>
    <property type="match status" value="1"/>
</dbReference>
<dbReference type="Gene3D" id="3.40.1160.10">
    <property type="entry name" value="Acetylglutamate kinase-like"/>
    <property type="match status" value="1"/>
</dbReference>
<comment type="pathway">
    <text evidence="8">Amino-acid biosynthesis; L-proline biosynthesis; L-glutamate 5-semialdehyde from L-glutamate: step 1/2.</text>
</comment>
<dbReference type="InterPro" id="IPR002478">
    <property type="entry name" value="PUA"/>
</dbReference>
<protein>
    <recommendedName>
        <fullName evidence="8">Glutamate 5-kinase</fullName>
        <ecNumber evidence="8">2.7.2.11</ecNumber>
    </recommendedName>
    <alternativeName>
        <fullName evidence="8">Gamma-glutamyl kinase</fullName>
        <shortName evidence="8">GK</shortName>
    </alternativeName>
</protein>
<dbReference type="InterPro" id="IPR015947">
    <property type="entry name" value="PUA-like_sf"/>
</dbReference>
<dbReference type="SMART" id="SM00359">
    <property type="entry name" value="PUA"/>
    <property type="match status" value="1"/>
</dbReference>
<feature type="binding site" evidence="8">
    <location>
        <position position="55"/>
    </location>
    <ligand>
        <name>substrate</name>
    </ligand>
</feature>